<dbReference type="SUPFAM" id="SSF47473">
    <property type="entry name" value="EF-hand"/>
    <property type="match status" value="1"/>
</dbReference>
<dbReference type="GO" id="GO:0035925">
    <property type="term" value="F:mRNA 3'-UTR AU-rich region binding"/>
    <property type="evidence" value="ECO:0007669"/>
    <property type="project" value="TreeGrafter"/>
</dbReference>
<dbReference type="GO" id="GO:0000467">
    <property type="term" value="P:exonucleolytic trimming to generate mature 3'-end of 5.8S rRNA from tricistronic rRNA transcript (SSU-rRNA, 5.8S rRNA, LSU-rRNA)"/>
    <property type="evidence" value="ECO:0007669"/>
    <property type="project" value="TreeGrafter"/>
</dbReference>
<dbReference type="GO" id="GO:0071038">
    <property type="term" value="P:TRAMP-dependent tRNA surveillance pathway"/>
    <property type="evidence" value="ECO:0007669"/>
    <property type="project" value="TreeGrafter"/>
</dbReference>
<evidence type="ECO:0000256" key="10">
    <source>
        <dbReference type="SAM" id="MobiDB-lite"/>
    </source>
</evidence>
<dbReference type="Pfam" id="PF25999">
    <property type="entry name" value="SYNRG_C"/>
    <property type="match status" value="1"/>
</dbReference>
<evidence type="ECO:0000256" key="7">
    <source>
        <dbReference type="ARBA" id="ARBA00022884"/>
    </source>
</evidence>
<keyword evidence="7" id="KW-0694">RNA-binding</keyword>
<evidence type="ECO:0000256" key="8">
    <source>
        <dbReference type="ARBA" id="ARBA00023242"/>
    </source>
</evidence>
<evidence type="ECO:0000256" key="9">
    <source>
        <dbReference type="ARBA" id="ARBA00030617"/>
    </source>
</evidence>
<dbReference type="PROSITE" id="PS50031">
    <property type="entry name" value="EH"/>
    <property type="match status" value="1"/>
</dbReference>
<gene>
    <name evidence="12" type="ORF">HCOI_01141300</name>
</gene>
<proteinExistence type="inferred from homology"/>
<evidence type="ECO:0000256" key="2">
    <source>
        <dbReference type="ARBA" id="ARBA00004604"/>
    </source>
</evidence>
<evidence type="ECO:0000256" key="5">
    <source>
        <dbReference type="ARBA" id="ARBA00022552"/>
    </source>
</evidence>
<evidence type="ECO:0000256" key="1">
    <source>
        <dbReference type="ARBA" id="ARBA00004496"/>
    </source>
</evidence>
<dbReference type="GO" id="GO:0071035">
    <property type="term" value="P:nuclear polyadenylation-dependent rRNA catabolic process"/>
    <property type="evidence" value="ECO:0007669"/>
    <property type="project" value="TreeGrafter"/>
</dbReference>
<dbReference type="InterPro" id="IPR027408">
    <property type="entry name" value="PNPase/RNase_PH_dom_sf"/>
</dbReference>
<dbReference type="InterPro" id="IPR020568">
    <property type="entry name" value="Ribosomal_Su5_D2-typ_SF"/>
</dbReference>
<dbReference type="PANTHER" id="PTHR11097">
    <property type="entry name" value="EXOSOME COMPLEX EXONUCLEASE RIBOSOMAL RNA PROCESSING PROTEIN"/>
    <property type="match status" value="1"/>
</dbReference>
<protein>
    <recommendedName>
        <fullName evidence="9">Ribosomal RNA-processing protein 43</fullName>
    </recommendedName>
</protein>
<sequence>MNNNTPSVACNQQSKIMEEVMMSGNIPIAAPGRAGMMGGGGGVVPPVLLDEARVPRFYRDAIAACGATQQNMLPHTALVYNLMVTSGLPRPVLSYIWSAVNRTLPGQLTRPEFFSCLALIALAQKGESLAALSTMSSLPIPFLQSVQVPVAPSLAAPVVNVAKPTAPPPKEQRQTSSFIPTSLLMGKRSNSKKKDMDLIGEALPPTIKSTGKDEAGSVLPPIPGPAKSSYQAQIAPNTTRNALDSKSNSAMNDLCGIDWPSLTSTQVATASRDLSSPTTESSKSDEDVSTASNISMACSTASEINGSAQMSHAISAELLECWEKVIAAATEIFKTADRLLGSANDSVIREVAQTERGDGYLRCLNHLHFVVCRVERSAKSELPKGCREEIDYCTRIWKRLVAFIENPEEEDRDGAVGKKKSKALGSSDSQLVLSFHCGVLHAFIRPAYGICQIVVLGSPMGEQWFKSCLPEEYYEQFINEGIYPDGRSVSAFKSLYFKLGAWGGVGSALVKLGGVAVSCSVHASLALVHDGPLVSCEIDACTSVSQTEISNINDMLMEVFANDSLTLRSALLVKGNDEGISMTWELIFRVQILNSDGSIPDAVFCAVSAALFDTRLPSIQLTHSKDDEAPLRQEEISVLDETTPLVLAAVPVAVTFYVFRSKNKEFLLVDASHDLIEKCSAKVSFVTDGTNVLAMWIRGVLTEENLLSSMASVYMPTGIEDIVKNAQLANYNELMFEDDLENLSLSFDDSSDSFRFQMTSTNDAHLNSPDQQREDGTKHIKSTIKSAKEFIESDAFATITKDKVTVDGEREKLNIMCSTPEHHAILSSKDKSSIRGHICSMDLILMASRDIPFSDVFDKALRDIVRGRRNIPLKRSVVGPEVHVCLAWLCHAAQCSVSDLVPKGEIFPEAERYIHERLEQKELPTVLGKDRTELAIFQICRVLDMLSVFDLRSQSPVDRSILIYAICRLILDKSSCCTMQYRASIAIENILNASSLTRRATLVELTSIFPLISDDVKNLQLCLEVIRQSNAGPSCCLSLFSSLLIHLSERAECEPNALDNISDEEFDDANLGVIVDVLDDVLDIYENDEKKKCVILVMLDISLQPLLHGISRKRRKQITDLLQRLKCEMSIDAGPNGALNYRILRNLMDRFEIQSTSETRDLVVE</sequence>
<dbReference type="Gene3D" id="1.10.238.10">
    <property type="entry name" value="EF-hand"/>
    <property type="match status" value="1"/>
</dbReference>
<dbReference type="GO" id="GO:0034476">
    <property type="term" value="P:U5 snRNA 3'-end processing"/>
    <property type="evidence" value="ECO:0007669"/>
    <property type="project" value="TreeGrafter"/>
</dbReference>
<evidence type="ECO:0000256" key="4">
    <source>
        <dbReference type="ARBA" id="ARBA00022490"/>
    </source>
</evidence>
<comment type="similarity">
    <text evidence="3">Belongs to the RNase PH family.</text>
</comment>
<evidence type="ECO:0000313" key="12">
    <source>
        <dbReference type="EMBL" id="CDL94697.1"/>
    </source>
</evidence>
<evidence type="ECO:0000256" key="3">
    <source>
        <dbReference type="ARBA" id="ARBA00006678"/>
    </source>
</evidence>
<evidence type="ECO:0000256" key="6">
    <source>
        <dbReference type="ARBA" id="ARBA00022835"/>
    </source>
</evidence>
<evidence type="ECO:0000259" key="11">
    <source>
        <dbReference type="PROSITE" id="PS50031"/>
    </source>
</evidence>
<accession>W6NRA1</accession>
<comment type="caution">
    <text evidence="12">The sequence shown here is derived from an EMBL/GenBank/DDBJ whole genome shotgun (WGS) entry which is preliminary data.</text>
</comment>
<dbReference type="AlphaFoldDB" id="W6NRA1"/>
<dbReference type="InterPro" id="IPR059024">
    <property type="entry name" value="SYNRG_C"/>
</dbReference>
<dbReference type="GO" id="GO:0034473">
    <property type="term" value="P:U1 snRNA 3'-end processing"/>
    <property type="evidence" value="ECO:0007669"/>
    <property type="project" value="TreeGrafter"/>
</dbReference>
<organism evidence="12">
    <name type="scientific">Haemonchus contortus</name>
    <name type="common">Barber pole worm</name>
    <dbReference type="NCBI Taxonomy" id="6289"/>
    <lineage>
        <taxon>Eukaryota</taxon>
        <taxon>Metazoa</taxon>
        <taxon>Ecdysozoa</taxon>
        <taxon>Nematoda</taxon>
        <taxon>Chromadorea</taxon>
        <taxon>Rhabditida</taxon>
        <taxon>Rhabditina</taxon>
        <taxon>Rhabditomorpha</taxon>
        <taxon>Strongyloidea</taxon>
        <taxon>Trichostrongylidae</taxon>
        <taxon>Haemonchus</taxon>
    </lineage>
</organism>
<dbReference type="InterPro" id="IPR050590">
    <property type="entry name" value="Exosome_comp_Rrp42_subfam"/>
</dbReference>
<dbReference type="Gene3D" id="3.30.230.70">
    <property type="entry name" value="GHMP Kinase, N-terminal domain"/>
    <property type="match status" value="1"/>
</dbReference>
<name>W6NRA1_HAECO</name>
<dbReference type="PANTHER" id="PTHR11097:SF9">
    <property type="entry name" value="EXOSOME COMPLEX COMPONENT RRP43"/>
    <property type="match status" value="1"/>
</dbReference>
<keyword evidence="5" id="KW-0698">rRNA processing</keyword>
<keyword evidence="4" id="KW-0963">Cytoplasm</keyword>
<keyword evidence="6" id="KW-0271">Exosome</keyword>
<feature type="region of interest" description="Disordered" evidence="10">
    <location>
        <begin position="268"/>
        <end position="290"/>
    </location>
</feature>
<dbReference type="InterPro" id="IPR000261">
    <property type="entry name" value="EH_dom"/>
</dbReference>
<dbReference type="GO" id="GO:0000177">
    <property type="term" value="C:cytoplasmic exosome (RNase complex)"/>
    <property type="evidence" value="ECO:0007669"/>
    <property type="project" value="TreeGrafter"/>
</dbReference>
<dbReference type="GO" id="GO:0016075">
    <property type="term" value="P:rRNA catabolic process"/>
    <property type="evidence" value="ECO:0007669"/>
    <property type="project" value="TreeGrafter"/>
</dbReference>
<feature type="region of interest" description="Disordered" evidence="10">
    <location>
        <begin position="164"/>
        <end position="231"/>
    </location>
</feature>
<keyword evidence="8" id="KW-0539">Nucleus</keyword>
<dbReference type="GO" id="GO:0000176">
    <property type="term" value="C:nuclear exosome (RNase complex)"/>
    <property type="evidence" value="ECO:0007669"/>
    <property type="project" value="TreeGrafter"/>
</dbReference>
<dbReference type="Pfam" id="PF01138">
    <property type="entry name" value="RNase_PH"/>
    <property type="match status" value="1"/>
</dbReference>
<feature type="domain" description="EH" evidence="11">
    <location>
        <begin position="50"/>
        <end position="149"/>
    </location>
</feature>
<dbReference type="InterPro" id="IPR001247">
    <property type="entry name" value="ExoRNase_PH_dom1"/>
</dbReference>
<dbReference type="GO" id="GO:0071028">
    <property type="term" value="P:nuclear mRNA surveillance"/>
    <property type="evidence" value="ECO:0007669"/>
    <property type="project" value="TreeGrafter"/>
</dbReference>
<dbReference type="EMBL" id="CAVP010058459">
    <property type="protein sequence ID" value="CDL94697.1"/>
    <property type="molecule type" value="Genomic_DNA"/>
</dbReference>
<feature type="compositionally biased region" description="Polar residues" evidence="10">
    <location>
        <begin position="268"/>
        <end position="281"/>
    </location>
</feature>
<comment type="subcellular location">
    <subcellularLocation>
        <location evidence="1">Cytoplasm</location>
    </subcellularLocation>
    <subcellularLocation>
        <location evidence="2">Nucleus</location>
        <location evidence="2">Nucleolus</location>
    </subcellularLocation>
</comment>
<reference evidence="12" key="1">
    <citation type="submission" date="2013-03" db="EMBL/GenBank/DDBJ databases">
        <authorList>
            <person name="Aslett M."/>
        </authorList>
    </citation>
    <scope>NUCLEOTIDE SEQUENCE [LARGE SCALE GENOMIC DNA]</scope>
    <source>
        <strain evidence="12">ISE/inbred ISE</strain>
    </source>
</reference>
<dbReference type="SUPFAM" id="SSF54211">
    <property type="entry name" value="Ribosomal protein S5 domain 2-like"/>
    <property type="match status" value="1"/>
</dbReference>
<dbReference type="InterPro" id="IPR011992">
    <property type="entry name" value="EF-hand-dom_pair"/>
</dbReference>
<dbReference type="GO" id="GO:0005730">
    <property type="term" value="C:nucleolus"/>
    <property type="evidence" value="ECO:0007669"/>
    <property type="project" value="UniProtKB-SubCell"/>
</dbReference>
<dbReference type="GO" id="GO:0034475">
    <property type="term" value="P:U4 snRNA 3'-end processing"/>
    <property type="evidence" value="ECO:0007669"/>
    <property type="project" value="TreeGrafter"/>
</dbReference>
<reference evidence="12" key="2">
    <citation type="submission" date="2013-05" db="EMBL/GenBank/DDBJ databases">
        <title>The genome and transcriptome of Haemonchus contortus: a key model parasite for drug and vaccine discovery.</title>
        <authorList>
            <person name="Laing R."/>
            <person name="Kikuchi T."/>
            <person name="Martinelli A."/>
            <person name="Tsai I.J."/>
            <person name="Beech R.N."/>
            <person name="Redman E."/>
            <person name="Holroyd N."/>
            <person name="Bartley D.J."/>
            <person name="Beasley H."/>
            <person name="Britton C."/>
            <person name="Curran D."/>
            <person name="Devaney E."/>
            <person name="Gilabert A."/>
            <person name="Jackson F."/>
            <person name="Hunt M."/>
            <person name="Johnston S."/>
            <person name="Kryukov I."/>
            <person name="Li K."/>
            <person name="Morrison A.A."/>
            <person name="Reid A.J."/>
            <person name="Sargison N."/>
            <person name="Saunders G."/>
            <person name="Wasmuth J.D."/>
            <person name="Wolstenholme A."/>
            <person name="Berriman M."/>
            <person name="Gilleard J.S."/>
            <person name="Cotton J.A."/>
        </authorList>
    </citation>
    <scope>NUCLEOTIDE SEQUENCE [LARGE SCALE GENOMIC DNA]</scope>
    <source>
        <strain evidence="12">ISE/inbred ISE</strain>
    </source>
</reference>